<evidence type="ECO:0000313" key="9">
    <source>
        <dbReference type="EMBL" id="KAK3041991.1"/>
    </source>
</evidence>
<evidence type="ECO:0000313" key="10">
    <source>
        <dbReference type="Proteomes" id="UP001188597"/>
    </source>
</evidence>
<dbReference type="Gene3D" id="3.40.50.150">
    <property type="entry name" value="Vaccinia Virus protein VP39"/>
    <property type="match status" value="1"/>
</dbReference>
<evidence type="ECO:0000256" key="3">
    <source>
        <dbReference type="ARBA" id="ARBA00022603"/>
    </source>
</evidence>
<dbReference type="AlphaFoldDB" id="A0AA88X8H6"/>
<keyword evidence="8" id="KW-1133">Transmembrane helix</keyword>
<gene>
    <name evidence="9" type="ORF">RJ639_002299</name>
</gene>
<sequence length="469" mass="54659">MGERLCFPRCRLGRGTGLLQIVLGGLVILVSISSLFKFYSAGFFLHNEDICRHFYGGADVYEGFDIRALTARVGEVLSKMESLQDKLESTVQQMEKNKAMLDKTNISRLEYKKFLEEEVIQPLYNAHIALRQIRLPRIEGIGNTSMKEEPLINTFVIEEIRKYITPKENRLGKINIYGTERIYNTLGHACVLWKKELEEYMDYDIGSYCKDDWILAQKLMINGCDPLPRRRCLTRASKLYLKPYPINESLWRLPDGRNVRWSNYQCRNFECLSSKNPKRGYSKCIGCFELEKEKLKWVTNTSLAVDFLIKDALAIKPGEIRIGLDFGVGTGTFAARMREQNVTIISTALNLRAPFNEMIALRGLVPLYLTLNQRLPFFDNTMDLIHTTGFMDGWIDLLLMDFILFDWDRILRPGGLLWIDRFFCKRKDLDDYMYMFLQFRYKKHKWVISPKSKDEVFLSALLEKPPRSL</sequence>
<dbReference type="EMBL" id="JAVXUP010000025">
    <property type="protein sequence ID" value="KAK3041991.1"/>
    <property type="molecule type" value="Genomic_DNA"/>
</dbReference>
<evidence type="ECO:0000256" key="8">
    <source>
        <dbReference type="SAM" id="Phobius"/>
    </source>
</evidence>
<evidence type="ECO:0000256" key="5">
    <source>
        <dbReference type="ARBA" id="ARBA00023180"/>
    </source>
</evidence>
<dbReference type="Pfam" id="PF03141">
    <property type="entry name" value="Methyltransf_29"/>
    <property type="match status" value="1"/>
</dbReference>
<organism evidence="9 10">
    <name type="scientific">Escallonia herrerae</name>
    <dbReference type="NCBI Taxonomy" id="1293975"/>
    <lineage>
        <taxon>Eukaryota</taxon>
        <taxon>Viridiplantae</taxon>
        <taxon>Streptophyta</taxon>
        <taxon>Embryophyta</taxon>
        <taxon>Tracheophyta</taxon>
        <taxon>Spermatophyta</taxon>
        <taxon>Magnoliopsida</taxon>
        <taxon>eudicotyledons</taxon>
        <taxon>Gunneridae</taxon>
        <taxon>Pentapetalae</taxon>
        <taxon>asterids</taxon>
        <taxon>campanulids</taxon>
        <taxon>Escalloniales</taxon>
        <taxon>Escalloniaceae</taxon>
        <taxon>Escallonia</taxon>
    </lineage>
</organism>
<reference evidence="9" key="1">
    <citation type="submission" date="2022-12" db="EMBL/GenBank/DDBJ databases">
        <title>Draft genome assemblies for two species of Escallonia (Escalloniales).</title>
        <authorList>
            <person name="Chanderbali A."/>
            <person name="Dervinis C."/>
            <person name="Anghel I."/>
            <person name="Soltis D."/>
            <person name="Soltis P."/>
            <person name="Zapata F."/>
        </authorList>
    </citation>
    <scope>NUCLEOTIDE SEQUENCE</scope>
    <source>
        <strain evidence="9">UCBG64.0493</strain>
        <tissue evidence="9">Leaf</tissue>
    </source>
</reference>
<keyword evidence="3" id="KW-0808">Transferase</keyword>
<feature type="transmembrane region" description="Helical" evidence="8">
    <location>
        <begin position="21"/>
        <end position="45"/>
    </location>
</feature>
<keyword evidence="10" id="KW-1185">Reference proteome</keyword>
<dbReference type="GO" id="GO:0008168">
    <property type="term" value="F:methyltransferase activity"/>
    <property type="evidence" value="ECO:0007669"/>
    <property type="project" value="UniProtKB-KW"/>
</dbReference>
<evidence type="ECO:0000256" key="7">
    <source>
        <dbReference type="SAM" id="Coils"/>
    </source>
</evidence>
<dbReference type="InterPro" id="IPR053223">
    <property type="entry name" value="Prob_Methyltransferase"/>
</dbReference>
<dbReference type="PANTHER" id="PTHR44067">
    <property type="entry name" value="S-ADENOSYL-L-METHIONINE-DEPENDENT METHYLTRANSFERASE SUPERFAMILY PROTEIN-RELATED"/>
    <property type="match status" value="1"/>
</dbReference>
<evidence type="ECO:0000256" key="2">
    <source>
        <dbReference type="ARBA" id="ARBA00008361"/>
    </source>
</evidence>
<dbReference type="Proteomes" id="UP001188597">
    <property type="component" value="Unassembled WGS sequence"/>
</dbReference>
<keyword evidence="8" id="KW-0472">Membrane</keyword>
<evidence type="ECO:0000256" key="4">
    <source>
        <dbReference type="ARBA" id="ARBA00022968"/>
    </source>
</evidence>
<comment type="subcellular location">
    <subcellularLocation>
        <location evidence="6">Endomembrane system</location>
        <topology evidence="6">Single-pass membrane protein</topology>
    </subcellularLocation>
    <subcellularLocation>
        <location evidence="1">Membrane</location>
        <topology evidence="1">Single-pass type II membrane protein</topology>
    </subcellularLocation>
</comment>
<dbReference type="GO" id="GO:0012505">
    <property type="term" value="C:endomembrane system"/>
    <property type="evidence" value="ECO:0007669"/>
    <property type="project" value="UniProtKB-SubCell"/>
</dbReference>
<dbReference type="InterPro" id="IPR004159">
    <property type="entry name" value="Put_SAM_MeTrfase"/>
</dbReference>
<dbReference type="GO" id="GO:0016020">
    <property type="term" value="C:membrane"/>
    <property type="evidence" value="ECO:0007669"/>
    <property type="project" value="UniProtKB-SubCell"/>
</dbReference>
<keyword evidence="7" id="KW-0175">Coiled coil</keyword>
<evidence type="ECO:0008006" key="11">
    <source>
        <dbReference type="Google" id="ProtNLM"/>
    </source>
</evidence>
<dbReference type="GO" id="GO:0032259">
    <property type="term" value="P:methylation"/>
    <property type="evidence" value="ECO:0007669"/>
    <property type="project" value="UniProtKB-KW"/>
</dbReference>
<keyword evidence="8" id="KW-0812">Transmembrane</keyword>
<proteinExistence type="inferred from homology"/>
<dbReference type="InterPro" id="IPR029063">
    <property type="entry name" value="SAM-dependent_MTases_sf"/>
</dbReference>
<accession>A0AA88X8H6</accession>
<feature type="coiled-coil region" evidence="7">
    <location>
        <begin position="66"/>
        <end position="104"/>
    </location>
</feature>
<evidence type="ECO:0000256" key="6">
    <source>
        <dbReference type="ARBA" id="ARBA00037847"/>
    </source>
</evidence>
<protein>
    <recommendedName>
        <fullName evidence="11">S-adenosyl-L-methionine-dependent methyltransferase</fullName>
    </recommendedName>
</protein>
<keyword evidence="3" id="KW-0489">Methyltransferase</keyword>
<keyword evidence="5" id="KW-0325">Glycoprotein</keyword>
<evidence type="ECO:0000256" key="1">
    <source>
        <dbReference type="ARBA" id="ARBA00004606"/>
    </source>
</evidence>
<comment type="similarity">
    <text evidence="2">Belongs to the methyltransferase superfamily.</text>
</comment>
<dbReference type="PANTHER" id="PTHR44067:SF9">
    <property type="entry name" value="F22F7.17 PROTEIN"/>
    <property type="match status" value="1"/>
</dbReference>
<comment type="caution">
    <text evidence="9">The sequence shown here is derived from an EMBL/GenBank/DDBJ whole genome shotgun (WGS) entry which is preliminary data.</text>
</comment>
<keyword evidence="4" id="KW-0735">Signal-anchor</keyword>
<dbReference type="SUPFAM" id="SSF53335">
    <property type="entry name" value="S-adenosyl-L-methionine-dependent methyltransferases"/>
    <property type="match status" value="1"/>
</dbReference>
<name>A0AA88X8H6_9ASTE</name>